<evidence type="ECO:0000313" key="3">
    <source>
        <dbReference type="EMBL" id="AIT62295.1"/>
    </source>
</evidence>
<evidence type="ECO:0000256" key="1">
    <source>
        <dbReference type="SAM" id="Phobius"/>
    </source>
</evidence>
<dbReference type="RefSeq" id="WP_018020994.1">
    <property type="nucleotide sequence ID" value="NZ_AQUX01000001.1"/>
</dbReference>
<evidence type="ECO:0008006" key="5">
    <source>
        <dbReference type="Google" id="ProtNLM"/>
    </source>
</evidence>
<proteinExistence type="predicted"/>
<keyword evidence="2" id="KW-0732">Signal</keyword>
<dbReference type="STRING" id="558173.CDOO_08800"/>
<dbReference type="Proteomes" id="UP000029914">
    <property type="component" value="Chromosome"/>
</dbReference>
<keyword evidence="4" id="KW-1185">Reference proteome</keyword>
<dbReference type="HOGENOM" id="CLU_144039_0_0_11"/>
<dbReference type="KEGG" id="cdo:CDOO_08800"/>
<keyword evidence="1" id="KW-0472">Membrane</keyword>
<accession>A0A097IJK6</accession>
<dbReference type="AlphaFoldDB" id="A0A097IJK6"/>
<feature type="transmembrane region" description="Helical" evidence="1">
    <location>
        <begin position="90"/>
        <end position="113"/>
    </location>
</feature>
<dbReference type="EMBL" id="CP006764">
    <property type="protein sequence ID" value="AIT62295.1"/>
    <property type="molecule type" value="Genomic_DNA"/>
</dbReference>
<feature type="chain" id="PRO_5001930993" description="Or membrane protein" evidence="2">
    <location>
        <begin position="33"/>
        <end position="121"/>
    </location>
</feature>
<evidence type="ECO:0000256" key="2">
    <source>
        <dbReference type="SAM" id="SignalP"/>
    </source>
</evidence>
<keyword evidence="1" id="KW-1133">Transmembrane helix</keyword>
<gene>
    <name evidence="3" type="ORF">CDOO_08800</name>
</gene>
<keyword evidence="1" id="KW-0812">Transmembrane</keyword>
<feature type="signal peptide" evidence="2">
    <location>
        <begin position="1"/>
        <end position="32"/>
    </location>
</feature>
<protein>
    <recommendedName>
        <fullName evidence="5">Or membrane protein</fullName>
    </recommendedName>
</protein>
<reference evidence="3 4" key="1">
    <citation type="submission" date="2013-09" db="EMBL/GenBank/DDBJ databases">
        <title>Complete genome sequence of Corynebacterium doosanense CAU 212(T) (=DSM 45436(T)), isolated from activated sludge.</title>
        <authorList>
            <person name="Schaffert L."/>
            <person name="Albersmeier A."/>
            <person name="Kalinowski J."/>
            <person name="Ruckert C."/>
        </authorList>
    </citation>
    <scope>NUCLEOTIDE SEQUENCE [LARGE SCALE GENOMIC DNA]</scope>
    <source>
        <strain evidence="3 4">CAU 212</strain>
    </source>
</reference>
<sequence length="121" mass="12363">MRNLRTAVLSLVTAATVSVATVSVAGVSVASAAPDVAETDNPNTVSSEFSSHGSSLWEIGDGLQAEEGINAEDLFGEETVDDAPAWATEWVKLTIAAGVATLAGAAIGVVNYLKYTGVLPR</sequence>
<name>A0A097IJK6_9CORY</name>
<organism evidence="3 4">
    <name type="scientific">Corynebacterium doosanense CAU 212 = DSM 45436</name>
    <dbReference type="NCBI Taxonomy" id="558173"/>
    <lineage>
        <taxon>Bacteria</taxon>
        <taxon>Bacillati</taxon>
        <taxon>Actinomycetota</taxon>
        <taxon>Actinomycetes</taxon>
        <taxon>Mycobacteriales</taxon>
        <taxon>Corynebacteriaceae</taxon>
        <taxon>Corynebacterium</taxon>
    </lineage>
</organism>
<evidence type="ECO:0000313" key="4">
    <source>
        <dbReference type="Proteomes" id="UP000029914"/>
    </source>
</evidence>